<evidence type="ECO:0000256" key="8">
    <source>
        <dbReference type="SAM" id="Phobius"/>
    </source>
</evidence>
<gene>
    <name evidence="10" type="ORF">EGW08_007337</name>
</gene>
<evidence type="ECO:0000256" key="2">
    <source>
        <dbReference type="ARBA" id="ARBA00022692"/>
    </source>
</evidence>
<dbReference type="InterPro" id="IPR017452">
    <property type="entry name" value="GPCR_Rhodpsn_7TM"/>
</dbReference>
<dbReference type="Pfam" id="PF00001">
    <property type="entry name" value="7tm_1"/>
    <property type="match status" value="1"/>
</dbReference>
<dbReference type="CDD" id="cd00637">
    <property type="entry name" value="7tm_classA_rhodopsin-like"/>
    <property type="match status" value="1"/>
</dbReference>
<evidence type="ECO:0000256" key="6">
    <source>
        <dbReference type="ARBA" id="ARBA00023170"/>
    </source>
</evidence>
<keyword evidence="6" id="KW-0675">Receptor</keyword>
<keyword evidence="2 8" id="KW-0812">Transmembrane</keyword>
<comment type="caution">
    <text evidence="10">The sequence shown here is derived from an EMBL/GenBank/DDBJ whole genome shotgun (WGS) entry which is preliminary data.</text>
</comment>
<dbReference type="PANTHER" id="PTHR24240">
    <property type="entry name" value="OPSIN"/>
    <property type="match status" value="1"/>
</dbReference>
<dbReference type="InterPro" id="IPR050125">
    <property type="entry name" value="GPCR_opsins"/>
</dbReference>
<keyword evidence="4" id="KW-0297">G-protein coupled receptor</keyword>
<dbReference type="Proteomes" id="UP000271974">
    <property type="component" value="Unassembled WGS sequence"/>
</dbReference>
<protein>
    <recommendedName>
        <fullName evidence="9">G-protein coupled receptors family 1 profile domain-containing protein</fullName>
    </recommendedName>
</protein>
<dbReference type="GO" id="GO:0004930">
    <property type="term" value="F:G protein-coupled receptor activity"/>
    <property type="evidence" value="ECO:0007669"/>
    <property type="project" value="UniProtKB-KW"/>
</dbReference>
<dbReference type="EMBL" id="RQTK01000190">
    <property type="protein sequence ID" value="RUS84868.1"/>
    <property type="molecule type" value="Genomic_DNA"/>
</dbReference>
<dbReference type="PROSITE" id="PS50262">
    <property type="entry name" value="G_PROTEIN_RECEP_F1_2"/>
    <property type="match status" value="1"/>
</dbReference>
<reference evidence="10 11" key="1">
    <citation type="submission" date="2019-01" db="EMBL/GenBank/DDBJ databases">
        <title>A draft genome assembly of the solar-powered sea slug Elysia chlorotica.</title>
        <authorList>
            <person name="Cai H."/>
            <person name="Li Q."/>
            <person name="Fang X."/>
            <person name="Li J."/>
            <person name="Curtis N.E."/>
            <person name="Altenburger A."/>
            <person name="Shibata T."/>
            <person name="Feng M."/>
            <person name="Maeda T."/>
            <person name="Schwartz J.A."/>
            <person name="Shigenobu S."/>
            <person name="Lundholm N."/>
            <person name="Nishiyama T."/>
            <person name="Yang H."/>
            <person name="Hasebe M."/>
            <person name="Li S."/>
            <person name="Pierce S.K."/>
            <person name="Wang J."/>
        </authorList>
    </citation>
    <scope>NUCLEOTIDE SEQUENCE [LARGE SCALE GENOMIC DNA]</scope>
    <source>
        <strain evidence="10">EC2010</strain>
        <tissue evidence="10">Whole organism of an adult</tissue>
    </source>
</reference>
<organism evidence="10 11">
    <name type="scientific">Elysia chlorotica</name>
    <name type="common">Eastern emerald elysia</name>
    <name type="synonym">Sea slug</name>
    <dbReference type="NCBI Taxonomy" id="188477"/>
    <lineage>
        <taxon>Eukaryota</taxon>
        <taxon>Metazoa</taxon>
        <taxon>Spiralia</taxon>
        <taxon>Lophotrochozoa</taxon>
        <taxon>Mollusca</taxon>
        <taxon>Gastropoda</taxon>
        <taxon>Heterobranchia</taxon>
        <taxon>Euthyneura</taxon>
        <taxon>Panpulmonata</taxon>
        <taxon>Sacoglossa</taxon>
        <taxon>Placobranchoidea</taxon>
        <taxon>Plakobranchidae</taxon>
        <taxon>Elysia</taxon>
    </lineage>
</organism>
<keyword evidence="3 8" id="KW-1133">Transmembrane helix</keyword>
<feature type="domain" description="G-protein coupled receptors family 1 profile" evidence="9">
    <location>
        <begin position="1"/>
        <end position="105"/>
    </location>
</feature>
<keyword evidence="5 8" id="KW-0472">Membrane</keyword>
<proteinExistence type="predicted"/>
<feature type="transmembrane region" description="Helical" evidence="8">
    <location>
        <begin position="87"/>
        <end position="108"/>
    </location>
</feature>
<evidence type="ECO:0000256" key="3">
    <source>
        <dbReference type="ARBA" id="ARBA00022989"/>
    </source>
</evidence>
<feature type="transmembrane region" description="Helical" evidence="8">
    <location>
        <begin position="52"/>
        <end position="75"/>
    </location>
</feature>
<keyword evidence="11" id="KW-1185">Reference proteome</keyword>
<dbReference type="GO" id="GO:0016020">
    <property type="term" value="C:membrane"/>
    <property type="evidence" value="ECO:0007669"/>
    <property type="project" value="UniProtKB-SubCell"/>
</dbReference>
<dbReference type="AlphaFoldDB" id="A0A433TTH3"/>
<evidence type="ECO:0000313" key="11">
    <source>
        <dbReference type="Proteomes" id="UP000271974"/>
    </source>
</evidence>
<feature type="non-terminal residue" evidence="10">
    <location>
        <position position="118"/>
    </location>
</feature>
<comment type="subcellular location">
    <subcellularLocation>
        <location evidence="1">Membrane</location>
        <topology evidence="1">Multi-pass membrane protein</topology>
    </subcellularLocation>
</comment>
<dbReference type="Gene3D" id="1.20.1070.10">
    <property type="entry name" value="Rhodopsin 7-helix transmembrane proteins"/>
    <property type="match status" value="1"/>
</dbReference>
<evidence type="ECO:0000256" key="4">
    <source>
        <dbReference type="ARBA" id="ARBA00023040"/>
    </source>
</evidence>
<accession>A0A433TTH3</accession>
<keyword evidence="7" id="KW-0807">Transducer</keyword>
<dbReference type="OrthoDB" id="9880339at2759"/>
<evidence type="ECO:0000256" key="7">
    <source>
        <dbReference type="ARBA" id="ARBA00023224"/>
    </source>
</evidence>
<evidence type="ECO:0000259" key="9">
    <source>
        <dbReference type="PROSITE" id="PS50262"/>
    </source>
</evidence>
<evidence type="ECO:0000313" key="10">
    <source>
        <dbReference type="EMBL" id="RUS84868.1"/>
    </source>
</evidence>
<dbReference type="InterPro" id="IPR000276">
    <property type="entry name" value="GPCR_Rhodpsn"/>
</dbReference>
<sequence>MHAVVWNHVRQSARRVANVSMRSEAAASRSGEQGHRPASSTRSAQSRLLQMLVLSVLLFLLMFSPYVVVDFIILYGGGLGAASHRAWMFTTILALSNCFVNPILIHVFNVKYRACFKA</sequence>
<evidence type="ECO:0000256" key="1">
    <source>
        <dbReference type="ARBA" id="ARBA00004141"/>
    </source>
</evidence>
<evidence type="ECO:0000256" key="5">
    <source>
        <dbReference type="ARBA" id="ARBA00023136"/>
    </source>
</evidence>
<name>A0A433TTH3_ELYCH</name>
<dbReference type="SUPFAM" id="SSF81321">
    <property type="entry name" value="Family A G protein-coupled receptor-like"/>
    <property type="match status" value="1"/>
</dbReference>